<dbReference type="RefSeq" id="WP_013243895.1">
    <property type="nucleotide sequence ID" value="NC_019908.1"/>
</dbReference>
<evidence type="ECO:0000256" key="2">
    <source>
        <dbReference type="ARBA" id="ARBA00022692"/>
    </source>
</evidence>
<dbReference type="EMBL" id="CP002873">
    <property type="protein sequence ID" value="AGA67246.1"/>
    <property type="molecule type" value="Genomic_DNA"/>
</dbReference>
<gene>
    <name evidence="7" type="ORF">BPP43_10360</name>
</gene>
<dbReference type="Proteomes" id="UP000010793">
    <property type="component" value="Chromosome"/>
</dbReference>
<dbReference type="Pfam" id="PF06803">
    <property type="entry name" value="DUF1232"/>
    <property type="match status" value="1"/>
</dbReference>
<evidence type="ECO:0000259" key="6">
    <source>
        <dbReference type="Pfam" id="PF06803"/>
    </source>
</evidence>
<organism evidence="7 8">
    <name type="scientific">Brachyspira pilosicoli P43/6/78</name>
    <dbReference type="NCBI Taxonomy" id="1042417"/>
    <lineage>
        <taxon>Bacteria</taxon>
        <taxon>Pseudomonadati</taxon>
        <taxon>Spirochaetota</taxon>
        <taxon>Spirochaetia</taxon>
        <taxon>Brachyspirales</taxon>
        <taxon>Brachyspiraceae</taxon>
        <taxon>Brachyspira</taxon>
    </lineage>
</organism>
<keyword evidence="2 5" id="KW-0812">Transmembrane</keyword>
<protein>
    <recommendedName>
        <fullName evidence="6">DUF1232 domain-containing protein</fullName>
    </recommendedName>
</protein>
<reference evidence="7 8" key="1">
    <citation type="journal article" date="2013" name="Genome Announc.">
        <title>Complete Genome Sequence of the Porcine Strain Brachyspira pilosicoli P43/6/78(T.).</title>
        <authorList>
            <person name="Lin C."/>
            <person name="den Bakker H.C."/>
            <person name="Suzuki H."/>
            <person name="Lefebure T."/>
            <person name="Ponnala L."/>
            <person name="Sun Q."/>
            <person name="Stanhope M.J."/>
            <person name="Wiedmann M."/>
            <person name="Duhamel G.E."/>
        </authorList>
    </citation>
    <scope>NUCLEOTIDE SEQUENCE [LARGE SCALE GENOMIC DNA]</scope>
    <source>
        <strain evidence="7 8">P43/6/78</strain>
    </source>
</reference>
<evidence type="ECO:0000256" key="1">
    <source>
        <dbReference type="ARBA" id="ARBA00004127"/>
    </source>
</evidence>
<sequence>MYLKNKAKKIWLSITSNINHDKLESLLLKTKEIFNTMQSSDRLYLFKDKIEIFISMIKDYISGNYKNVPWKVISAIAASLLYLLLPFDAIADFFPLIGLLDDAFIIGLCIKSFNDEIEKYREWKYGIYDYTDDDETYKEE</sequence>
<dbReference type="KEGG" id="bpip:BPP43_10360"/>
<dbReference type="InterPro" id="IPR010652">
    <property type="entry name" value="DUF1232"/>
</dbReference>
<evidence type="ECO:0000313" key="8">
    <source>
        <dbReference type="Proteomes" id="UP000010793"/>
    </source>
</evidence>
<dbReference type="AlphaFoldDB" id="A0A3B6VN13"/>
<name>A0A3B6VN13_BRAPL</name>
<accession>A0A3B6VN13</accession>
<evidence type="ECO:0000256" key="3">
    <source>
        <dbReference type="ARBA" id="ARBA00022989"/>
    </source>
</evidence>
<keyword evidence="4 5" id="KW-0472">Membrane</keyword>
<feature type="transmembrane region" description="Helical" evidence="5">
    <location>
        <begin position="68"/>
        <end position="87"/>
    </location>
</feature>
<feature type="domain" description="DUF1232" evidence="6">
    <location>
        <begin position="74"/>
        <end position="107"/>
    </location>
</feature>
<evidence type="ECO:0000256" key="4">
    <source>
        <dbReference type="ARBA" id="ARBA00023136"/>
    </source>
</evidence>
<dbReference type="GO" id="GO:0012505">
    <property type="term" value="C:endomembrane system"/>
    <property type="evidence" value="ECO:0007669"/>
    <property type="project" value="UniProtKB-SubCell"/>
</dbReference>
<keyword evidence="8" id="KW-1185">Reference proteome</keyword>
<keyword evidence="3 5" id="KW-1133">Transmembrane helix</keyword>
<comment type="subcellular location">
    <subcellularLocation>
        <location evidence="1">Endomembrane system</location>
        <topology evidence="1">Multi-pass membrane protein</topology>
    </subcellularLocation>
</comment>
<proteinExistence type="predicted"/>
<dbReference type="GeneID" id="56439506"/>
<evidence type="ECO:0000313" key="7">
    <source>
        <dbReference type="EMBL" id="AGA67246.1"/>
    </source>
</evidence>
<evidence type="ECO:0000256" key="5">
    <source>
        <dbReference type="SAM" id="Phobius"/>
    </source>
</evidence>